<dbReference type="Gene3D" id="6.10.140.2220">
    <property type="match status" value="1"/>
</dbReference>
<accession>A0A162TKS6</accession>
<evidence type="ECO:0000256" key="3">
    <source>
        <dbReference type="ARBA" id="ARBA00022833"/>
    </source>
</evidence>
<evidence type="ECO:0000256" key="2">
    <source>
        <dbReference type="ARBA" id="ARBA00022771"/>
    </source>
</evidence>
<keyword evidence="2 4" id="KW-0863">Zinc-finger</keyword>
<gene>
    <name evidence="6" type="ORF">PHYBLDRAFT_68283</name>
</gene>
<dbReference type="PANTHER" id="PTHR12197:SF251">
    <property type="entry name" value="EG:BACR7C10.4 PROTEIN"/>
    <property type="match status" value="1"/>
</dbReference>
<feature type="domain" description="MYND-type" evidence="5">
    <location>
        <begin position="47"/>
        <end position="85"/>
    </location>
</feature>
<dbReference type="GO" id="GO:0008270">
    <property type="term" value="F:zinc ion binding"/>
    <property type="evidence" value="ECO:0007669"/>
    <property type="project" value="UniProtKB-KW"/>
</dbReference>
<name>A0A162TKS6_PHYB8</name>
<evidence type="ECO:0000313" key="7">
    <source>
        <dbReference type="Proteomes" id="UP000077315"/>
    </source>
</evidence>
<sequence>MKPILHQDITTNKNSYVATAPILAGTVLLTQAALASIPLPEVRRQRCNSCLKKAPLQCCSRCISAYFCSNECFRNAWLHFHRVLCEPQTRDLYANIDKNQWLLERVALTLHSHAHLSKQHSHSPPYLQRAIEALEAHKKIGTDILPDNTAIETLLKQCEMSLEELGELSHLVRRTAFVIQDPDQHLDPIALGLYPLTSLHIPHSCQPNAGVIYKGSQQVVIAVTDISADEPITLSYVDLVSTKQDRLEALQARFGPEYVCHCARCEATDGIDYLLERCPPKDISHIPQEIKTWSVLDKVKLYSAKKSAPGTITPGHELDVPDFTHYTSHCMSPDYYLATIQHRRHPLNGFELETREERARFAARLEFTMQALSKIPELHCLNLATIRTIEGLMQQRMAESNWVEAMRCSLYLLVVYKLIFPVLHPTVTYHTLVLARASWNSLVQLELTGIGKRLERIYENGVRMWIYVARTSVAITFGQDTSLWREVVELEWVFERDQKLKQQQQQHQQQ</sequence>
<evidence type="ECO:0000313" key="6">
    <source>
        <dbReference type="EMBL" id="OAD67913.1"/>
    </source>
</evidence>
<reference evidence="7" key="1">
    <citation type="submission" date="2015-06" db="EMBL/GenBank/DDBJ databases">
        <title>Expansion of signal transduction pathways in fungi by whole-genome duplication.</title>
        <authorList>
            <consortium name="DOE Joint Genome Institute"/>
            <person name="Corrochano L.M."/>
            <person name="Kuo A."/>
            <person name="Marcet-Houben M."/>
            <person name="Polaino S."/>
            <person name="Salamov A."/>
            <person name="Villalobos J.M."/>
            <person name="Alvarez M.I."/>
            <person name="Avalos J."/>
            <person name="Benito E.P."/>
            <person name="Benoit I."/>
            <person name="Burger G."/>
            <person name="Camino L.P."/>
            <person name="Canovas D."/>
            <person name="Cerda-Olmedo E."/>
            <person name="Cheng J.-F."/>
            <person name="Dominguez A."/>
            <person name="Elias M."/>
            <person name="Eslava A.P."/>
            <person name="Glaser F."/>
            <person name="Grimwood J."/>
            <person name="Gutierrez G."/>
            <person name="Heitman J."/>
            <person name="Henrissat B."/>
            <person name="Iturriaga E.A."/>
            <person name="Lang B.F."/>
            <person name="Lavin J.L."/>
            <person name="Lee S."/>
            <person name="Li W."/>
            <person name="Lindquist E."/>
            <person name="Lopez-Garcia S."/>
            <person name="Luque E.M."/>
            <person name="Marcos A.T."/>
            <person name="Martin J."/>
            <person name="McCluskey K."/>
            <person name="Medina H.R."/>
            <person name="Miralles-Duran A."/>
            <person name="Miyazaki A."/>
            <person name="Munoz-Torres E."/>
            <person name="Oguiza J.A."/>
            <person name="Ohm R."/>
            <person name="Olmedo M."/>
            <person name="Orejas M."/>
            <person name="Ortiz-Castellanos L."/>
            <person name="Pisabarro A.G."/>
            <person name="Rodriguez-Romero J."/>
            <person name="Ruiz-Herrera J."/>
            <person name="Ruiz-Vazquez R."/>
            <person name="Sanz C."/>
            <person name="Schackwitz W."/>
            <person name="Schmutz J."/>
            <person name="Shahriari M."/>
            <person name="Shelest E."/>
            <person name="Silva-Franco F."/>
            <person name="Soanes D."/>
            <person name="Syed K."/>
            <person name="Tagua V.G."/>
            <person name="Talbot N.J."/>
            <person name="Thon M."/>
            <person name="De vries R.P."/>
            <person name="Wiebenga A."/>
            <person name="Yadav J.S."/>
            <person name="Braun E.L."/>
            <person name="Baker S."/>
            <person name="Garre V."/>
            <person name="Horwitz B."/>
            <person name="Torres-Martinez S."/>
            <person name="Idnurm A."/>
            <person name="Herrera-Estrella A."/>
            <person name="Gabaldon T."/>
            <person name="Grigoriev I.V."/>
        </authorList>
    </citation>
    <scope>NUCLEOTIDE SEQUENCE [LARGE SCALE GENOMIC DNA]</scope>
    <source>
        <strain evidence="7">NRRL 1555(-)</strain>
    </source>
</reference>
<evidence type="ECO:0000256" key="1">
    <source>
        <dbReference type="ARBA" id="ARBA00022723"/>
    </source>
</evidence>
<dbReference type="GeneID" id="29002829"/>
<dbReference type="PROSITE" id="PS50865">
    <property type="entry name" value="ZF_MYND_2"/>
    <property type="match status" value="1"/>
</dbReference>
<evidence type="ECO:0000256" key="4">
    <source>
        <dbReference type="PROSITE-ProRule" id="PRU00134"/>
    </source>
</evidence>
<keyword evidence="3" id="KW-0862">Zinc</keyword>
<dbReference type="VEuPathDB" id="FungiDB:PHYBLDRAFT_68283"/>
<dbReference type="Pfam" id="PF00856">
    <property type="entry name" value="SET"/>
    <property type="match status" value="1"/>
</dbReference>
<organism evidence="6 7">
    <name type="scientific">Phycomyces blakesleeanus (strain ATCC 8743b / DSM 1359 / FGSC 10004 / NBRC 33097 / NRRL 1555)</name>
    <dbReference type="NCBI Taxonomy" id="763407"/>
    <lineage>
        <taxon>Eukaryota</taxon>
        <taxon>Fungi</taxon>
        <taxon>Fungi incertae sedis</taxon>
        <taxon>Mucoromycota</taxon>
        <taxon>Mucoromycotina</taxon>
        <taxon>Mucoromycetes</taxon>
        <taxon>Mucorales</taxon>
        <taxon>Phycomycetaceae</taxon>
        <taxon>Phycomyces</taxon>
    </lineage>
</organism>
<proteinExistence type="predicted"/>
<dbReference type="SUPFAM" id="SSF144232">
    <property type="entry name" value="HIT/MYND zinc finger-like"/>
    <property type="match status" value="1"/>
</dbReference>
<dbReference type="InParanoid" id="A0A162TKS6"/>
<dbReference type="EMBL" id="KV440997">
    <property type="protein sequence ID" value="OAD67913.1"/>
    <property type="molecule type" value="Genomic_DNA"/>
</dbReference>
<dbReference type="Gene3D" id="1.10.220.160">
    <property type="match status" value="1"/>
</dbReference>
<dbReference type="PROSITE" id="PS01360">
    <property type="entry name" value="ZF_MYND_1"/>
    <property type="match status" value="1"/>
</dbReference>
<dbReference type="InterPro" id="IPR001214">
    <property type="entry name" value="SET_dom"/>
</dbReference>
<dbReference type="SUPFAM" id="SSF82199">
    <property type="entry name" value="SET domain"/>
    <property type="match status" value="1"/>
</dbReference>
<keyword evidence="1" id="KW-0479">Metal-binding</keyword>
<dbReference type="STRING" id="763407.A0A162TKS6"/>
<dbReference type="RefSeq" id="XP_018285953.1">
    <property type="nucleotide sequence ID" value="XM_018441923.1"/>
</dbReference>
<dbReference type="InterPro" id="IPR046341">
    <property type="entry name" value="SET_dom_sf"/>
</dbReference>
<dbReference type="InterPro" id="IPR002893">
    <property type="entry name" value="Znf_MYND"/>
</dbReference>
<keyword evidence="7" id="KW-1185">Reference proteome</keyword>
<protein>
    <recommendedName>
        <fullName evidence="5">MYND-type domain-containing protein</fullName>
    </recommendedName>
</protein>
<dbReference type="GO" id="GO:0005634">
    <property type="term" value="C:nucleus"/>
    <property type="evidence" value="ECO:0007669"/>
    <property type="project" value="TreeGrafter"/>
</dbReference>
<dbReference type="PANTHER" id="PTHR12197">
    <property type="entry name" value="HISTONE-LYSINE N-METHYLTRANSFERASE SMYD"/>
    <property type="match status" value="1"/>
</dbReference>
<dbReference type="CDD" id="cd20071">
    <property type="entry name" value="SET_SMYD"/>
    <property type="match status" value="1"/>
</dbReference>
<dbReference type="AlphaFoldDB" id="A0A162TKS6"/>
<dbReference type="InterPro" id="IPR050869">
    <property type="entry name" value="H3K4_H4K5_MeTrfase"/>
</dbReference>
<dbReference type="Pfam" id="PF01753">
    <property type="entry name" value="zf-MYND"/>
    <property type="match status" value="1"/>
</dbReference>
<dbReference type="Gene3D" id="2.170.270.10">
    <property type="entry name" value="SET domain"/>
    <property type="match status" value="1"/>
</dbReference>
<dbReference type="OrthoDB" id="5945798at2759"/>
<evidence type="ECO:0000259" key="5">
    <source>
        <dbReference type="PROSITE" id="PS50865"/>
    </source>
</evidence>
<dbReference type="Proteomes" id="UP000077315">
    <property type="component" value="Unassembled WGS sequence"/>
</dbReference>